<keyword evidence="4" id="KW-0547">Nucleotide-binding</keyword>
<accession>I0IRM8</accession>
<feature type="region of interest" description="Disordered" evidence="8">
    <location>
        <begin position="695"/>
        <end position="720"/>
    </location>
</feature>
<dbReference type="InterPro" id="IPR003594">
    <property type="entry name" value="HATPase_dom"/>
</dbReference>
<dbReference type="Gene3D" id="3.30.565.10">
    <property type="entry name" value="Histidine kinase-like ATPase, C-terminal domain"/>
    <property type="match status" value="1"/>
</dbReference>
<feature type="transmembrane region" description="Helical" evidence="9">
    <location>
        <begin position="205"/>
        <end position="225"/>
    </location>
</feature>
<dbReference type="PATRIC" id="fig|1162668.3.peg.2674"/>
<dbReference type="EC" id="2.7.13.3" evidence="2"/>
<feature type="compositionally biased region" description="Basic and acidic residues" evidence="8">
    <location>
        <begin position="710"/>
        <end position="720"/>
    </location>
</feature>
<dbReference type="PRINTS" id="PR00344">
    <property type="entry name" value="BCTRLSENSOR"/>
</dbReference>
<feature type="transmembrane region" description="Helical" evidence="9">
    <location>
        <begin position="99"/>
        <end position="117"/>
    </location>
</feature>
<evidence type="ECO:0000256" key="5">
    <source>
        <dbReference type="ARBA" id="ARBA00022777"/>
    </source>
</evidence>
<dbReference type="eggNOG" id="COG2205">
    <property type="taxonomic scope" value="Bacteria"/>
</dbReference>
<dbReference type="PANTHER" id="PTHR43065:SF46">
    <property type="entry name" value="C4-DICARBOXYLATE TRANSPORT SENSOR PROTEIN DCTB"/>
    <property type="match status" value="1"/>
</dbReference>
<name>I0IRM8_LEPFC</name>
<feature type="transmembrane region" description="Helical" evidence="9">
    <location>
        <begin position="143"/>
        <end position="164"/>
    </location>
</feature>
<feature type="transmembrane region" description="Helical" evidence="9">
    <location>
        <begin position="66"/>
        <end position="87"/>
    </location>
</feature>
<dbReference type="InterPro" id="IPR005467">
    <property type="entry name" value="His_kinase_dom"/>
</dbReference>
<dbReference type="GO" id="GO:0000160">
    <property type="term" value="P:phosphorelay signal transduction system"/>
    <property type="evidence" value="ECO:0007669"/>
    <property type="project" value="UniProtKB-KW"/>
</dbReference>
<evidence type="ECO:0000256" key="8">
    <source>
        <dbReference type="SAM" id="MobiDB-lite"/>
    </source>
</evidence>
<keyword evidence="9" id="KW-0472">Membrane</keyword>
<keyword evidence="7" id="KW-0902">Two-component regulatory system</keyword>
<dbReference type="OrthoDB" id="9785691at2"/>
<keyword evidence="9" id="KW-1133">Transmembrane helix</keyword>
<dbReference type="KEGG" id="lfc:LFE_2255"/>
<evidence type="ECO:0000256" key="6">
    <source>
        <dbReference type="ARBA" id="ARBA00022840"/>
    </source>
</evidence>
<keyword evidence="12" id="KW-1185">Reference proteome</keyword>
<protein>
    <recommendedName>
        <fullName evidence="2">histidine kinase</fullName>
        <ecNumber evidence="2">2.7.13.3</ecNumber>
    </recommendedName>
</protein>
<feature type="transmembrane region" description="Helical" evidence="9">
    <location>
        <begin position="270"/>
        <end position="291"/>
    </location>
</feature>
<evidence type="ECO:0000256" key="2">
    <source>
        <dbReference type="ARBA" id="ARBA00012438"/>
    </source>
</evidence>
<dbReference type="GO" id="GO:0005524">
    <property type="term" value="F:ATP binding"/>
    <property type="evidence" value="ECO:0007669"/>
    <property type="project" value="UniProtKB-KW"/>
</dbReference>
<proteinExistence type="predicted"/>
<dbReference type="EMBL" id="AP012342">
    <property type="protein sequence ID" value="BAM07927.1"/>
    <property type="molecule type" value="Genomic_DNA"/>
</dbReference>
<reference evidence="11 12" key="1">
    <citation type="journal article" date="2012" name="J. Bacteriol.">
        <title>Complete Genome Sequence of Leptospirillum ferrooxidans Strain C2-3, Isolated from a Fresh Volcanic Ash Deposit on the Island of Miyake, Japan.</title>
        <authorList>
            <person name="Fujimura R."/>
            <person name="Sato Y."/>
            <person name="Nishizawa T."/>
            <person name="Oshima K."/>
            <person name="Kim S.-W."/>
            <person name="Hattori M."/>
            <person name="Kamijo T."/>
            <person name="Ohta H."/>
        </authorList>
    </citation>
    <scope>NUCLEOTIDE SEQUENCE [LARGE SCALE GENOMIC DNA]</scope>
    <source>
        <strain evidence="11 12">C2-3</strain>
    </source>
</reference>
<dbReference type="Pfam" id="PF02518">
    <property type="entry name" value="HATPase_c"/>
    <property type="match status" value="1"/>
</dbReference>
<dbReference type="RefSeq" id="WP_014450410.1">
    <property type="nucleotide sequence ID" value="NC_017094.1"/>
</dbReference>
<feature type="domain" description="Histidine kinase" evidence="10">
    <location>
        <begin position="491"/>
        <end position="698"/>
    </location>
</feature>
<dbReference type="PANTHER" id="PTHR43065">
    <property type="entry name" value="SENSOR HISTIDINE KINASE"/>
    <property type="match status" value="1"/>
</dbReference>
<sequence length="720" mass="80641">MKIHDLFPIITICLTIATMIVAYIAPRRKSASAFLLLAPLSALLPVLASFFIFIPQTLLSIDHNFQLWLAGETLSCLGLILFSLGFSRQDPWKEIRGQKFLLAFIISGILLATYEILENPALIKILLLPGPSVLLINSPEMTIFAFFIMGMIILSLFQLSRTYISAAGVERWNIKYPMIGVFLWTLSVFLVHTNQVLSGGFERSFLYLEDLGLFSMDFLFLYSLLIQRVKDVSLQVSRNAINRSLLLLLGGGGLIFLGGLSSTLKEFGPVWSRLSSSLMVFLGVAALLVLFSSERLRRELEYFLGIHFYSSRYDYRATWMTLTKVLSESKDLREMIPTLMERTREISFAESLVYCHIGEGIPQTISVRQSLGWDHPTPLNNDILAPSLLSVLLSGSPIHQKDSFTPEQNELLSGLFNSLSANWILPLVFRNKILGLLGLNIKNTGSKGLSEDRLFLQALSVQWVSLLVSATLSREMAWTWESDLLSGLRAFTFHDLKNAGIALKLILHNARDNIMFADFQEELLQNLQSISHQIEQSVEQFLYPFRQEYTRQTSFDANNLIKNTLKGIASEKYPELETKLNFQEIPLVSGNARALETTIRNLLINAREAMQGKGIIKIATRSLDGETVLITVSDNGPGMSQEFMDNNLFRPFQTTKKKGSGLGLFSSKLLIEQSGGQIQVNSKEGVGTEFMITLPTGSPEVDNGDQESPILKEHNNNLSI</sequence>
<feature type="transmembrane region" description="Helical" evidence="9">
    <location>
        <begin position="176"/>
        <end position="193"/>
    </location>
</feature>
<dbReference type="PROSITE" id="PS50109">
    <property type="entry name" value="HIS_KIN"/>
    <property type="match status" value="1"/>
</dbReference>
<evidence type="ECO:0000259" key="10">
    <source>
        <dbReference type="PROSITE" id="PS50109"/>
    </source>
</evidence>
<evidence type="ECO:0000256" key="3">
    <source>
        <dbReference type="ARBA" id="ARBA00022679"/>
    </source>
</evidence>
<comment type="catalytic activity">
    <reaction evidence="1">
        <text>ATP + protein L-histidine = ADP + protein N-phospho-L-histidine.</text>
        <dbReference type="EC" id="2.7.13.3"/>
    </reaction>
</comment>
<feature type="transmembrane region" description="Helical" evidence="9">
    <location>
        <begin position="33"/>
        <end position="54"/>
    </location>
</feature>
<evidence type="ECO:0000256" key="1">
    <source>
        <dbReference type="ARBA" id="ARBA00000085"/>
    </source>
</evidence>
<evidence type="ECO:0000313" key="12">
    <source>
        <dbReference type="Proteomes" id="UP000007382"/>
    </source>
</evidence>
<feature type="transmembrane region" description="Helical" evidence="9">
    <location>
        <begin position="245"/>
        <end position="264"/>
    </location>
</feature>
<dbReference type="InterPro" id="IPR004358">
    <property type="entry name" value="Sig_transdc_His_kin-like_C"/>
</dbReference>
<feature type="transmembrane region" description="Helical" evidence="9">
    <location>
        <begin position="6"/>
        <end position="26"/>
    </location>
</feature>
<keyword evidence="5 11" id="KW-0418">Kinase</keyword>
<evidence type="ECO:0000256" key="4">
    <source>
        <dbReference type="ARBA" id="ARBA00022741"/>
    </source>
</evidence>
<dbReference type="SUPFAM" id="SSF55874">
    <property type="entry name" value="ATPase domain of HSP90 chaperone/DNA topoisomerase II/histidine kinase"/>
    <property type="match status" value="1"/>
</dbReference>
<dbReference type="STRING" id="1162668.LFE_2255"/>
<dbReference type="HOGENOM" id="CLU_024784_1_0_0"/>
<evidence type="ECO:0000256" key="9">
    <source>
        <dbReference type="SAM" id="Phobius"/>
    </source>
</evidence>
<organism evidence="11 12">
    <name type="scientific">Leptospirillum ferrooxidans (strain C2-3)</name>
    <dbReference type="NCBI Taxonomy" id="1162668"/>
    <lineage>
        <taxon>Bacteria</taxon>
        <taxon>Pseudomonadati</taxon>
        <taxon>Nitrospirota</taxon>
        <taxon>Nitrospiria</taxon>
        <taxon>Nitrospirales</taxon>
        <taxon>Nitrospiraceae</taxon>
        <taxon>Leptospirillum</taxon>
    </lineage>
</organism>
<keyword evidence="9" id="KW-0812">Transmembrane</keyword>
<reference evidence="12" key="2">
    <citation type="submission" date="2012-03" db="EMBL/GenBank/DDBJ databases">
        <title>The complete genome sequence of the pioneer microbe on fresh volcanic deposit, Leptospirillum ferrooxidans strain C2-3.</title>
        <authorList>
            <person name="Fujimura R."/>
            <person name="Sato Y."/>
            <person name="Nishizawa T."/>
            <person name="Nanba K."/>
            <person name="Oshima K."/>
            <person name="Hattori M."/>
            <person name="Kamijo T."/>
            <person name="Ohta H."/>
        </authorList>
    </citation>
    <scope>NUCLEOTIDE SEQUENCE [LARGE SCALE GENOMIC DNA]</scope>
    <source>
        <strain evidence="12">C2-3</strain>
    </source>
</reference>
<keyword evidence="6" id="KW-0067">ATP-binding</keyword>
<dbReference type="SMART" id="SM00387">
    <property type="entry name" value="HATPase_c"/>
    <property type="match status" value="1"/>
</dbReference>
<keyword evidence="3" id="KW-0808">Transferase</keyword>
<dbReference type="GO" id="GO:0004673">
    <property type="term" value="F:protein histidine kinase activity"/>
    <property type="evidence" value="ECO:0007669"/>
    <property type="project" value="UniProtKB-EC"/>
</dbReference>
<evidence type="ECO:0000256" key="7">
    <source>
        <dbReference type="ARBA" id="ARBA00023012"/>
    </source>
</evidence>
<gene>
    <name evidence="11" type="ordered locus">LFE_2255</name>
</gene>
<dbReference type="Proteomes" id="UP000007382">
    <property type="component" value="Chromosome"/>
</dbReference>
<dbReference type="InterPro" id="IPR036890">
    <property type="entry name" value="HATPase_C_sf"/>
</dbReference>
<evidence type="ECO:0000313" key="11">
    <source>
        <dbReference type="EMBL" id="BAM07927.1"/>
    </source>
</evidence>
<dbReference type="AlphaFoldDB" id="I0IRM8"/>